<dbReference type="Gene3D" id="1.10.760.10">
    <property type="entry name" value="Cytochrome c-like domain"/>
    <property type="match status" value="1"/>
</dbReference>
<dbReference type="PROSITE" id="PS51007">
    <property type="entry name" value="CYTC"/>
    <property type="match status" value="1"/>
</dbReference>
<proteinExistence type="predicted"/>
<dbReference type="InterPro" id="IPR051395">
    <property type="entry name" value="Cytochrome_c_Peroxidase/MauG"/>
</dbReference>
<dbReference type="SUPFAM" id="SSF46626">
    <property type="entry name" value="Cytochrome c"/>
    <property type="match status" value="1"/>
</dbReference>
<protein>
    <recommendedName>
        <fullName evidence="7">Cytochrome c domain-containing protein</fullName>
    </recommendedName>
</protein>
<keyword evidence="4" id="KW-0560">Oxidoreductase</keyword>
<dbReference type="EMBL" id="CP053587">
    <property type="protein sequence ID" value="WNZ27186.1"/>
    <property type="molecule type" value="Genomic_DNA"/>
</dbReference>
<dbReference type="AlphaFoldDB" id="A0AA96WQ69"/>
<reference evidence="8" key="1">
    <citation type="submission" date="2020-05" db="EMBL/GenBank/DDBJ databases">
        <authorList>
            <person name="Zhu T."/>
            <person name="Keshari N."/>
            <person name="Lu X."/>
        </authorList>
    </citation>
    <scope>NUCLEOTIDE SEQUENCE</scope>
    <source>
        <strain evidence="8">NK1-12</strain>
    </source>
</reference>
<evidence type="ECO:0000256" key="3">
    <source>
        <dbReference type="ARBA" id="ARBA00022729"/>
    </source>
</evidence>
<organism evidence="8">
    <name type="scientific">Leptolyngbya sp. NK1-12</name>
    <dbReference type="NCBI Taxonomy" id="2547451"/>
    <lineage>
        <taxon>Bacteria</taxon>
        <taxon>Bacillati</taxon>
        <taxon>Cyanobacteriota</taxon>
        <taxon>Cyanophyceae</taxon>
        <taxon>Leptolyngbyales</taxon>
        <taxon>Leptolyngbyaceae</taxon>
        <taxon>Leptolyngbya group</taxon>
        <taxon>Leptolyngbya</taxon>
    </lineage>
</organism>
<accession>A0AA96WQ69</accession>
<dbReference type="PANTHER" id="PTHR30600:SF10">
    <property type="entry name" value="BLL6722 PROTEIN"/>
    <property type="match status" value="1"/>
</dbReference>
<evidence type="ECO:0000259" key="7">
    <source>
        <dbReference type="PROSITE" id="PS51007"/>
    </source>
</evidence>
<dbReference type="GO" id="GO:0004130">
    <property type="term" value="F:cytochrome-c peroxidase activity"/>
    <property type="evidence" value="ECO:0007669"/>
    <property type="project" value="TreeGrafter"/>
</dbReference>
<dbReference type="PANTHER" id="PTHR30600">
    <property type="entry name" value="CYTOCHROME C PEROXIDASE-RELATED"/>
    <property type="match status" value="1"/>
</dbReference>
<feature type="domain" description="Cytochrome c" evidence="7">
    <location>
        <begin position="444"/>
        <end position="659"/>
    </location>
</feature>
<evidence type="ECO:0000256" key="6">
    <source>
        <dbReference type="PROSITE-ProRule" id="PRU00433"/>
    </source>
</evidence>
<dbReference type="InterPro" id="IPR036909">
    <property type="entry name" value="Cyt_c-like_dom_sf"/>
</dbReference>
<gene>
    <name evidence="8" type="ORF">HJG54_30225</name>
</gene>
<dbReference type="InterPro" id="IPR009056">
    <property type="entry name" value="Cyt_c-like_dom"/>
</dbReference>
<sequence length="671" mass="71174">MKFKPRRSILILLIVILGAASLGYALELSLPTRAPLLSSTLTPSAQPTAQEVGSYDVMGISVDRATAAQLLQTEAGRIELAPENGAVAVTEDLINLGRDAFYRETFGNEYFFTDVLGAIDGPINLISVSKAILALKGQPTTNLQIVLDRDVTVGGREFPAGTVLNTGLDVPAGSLIPLGMQIHKQGAKIRVGLTCALCHASVDMASGQIVEGAPNADLDTGLLQAFGTNSAAMFRQTGVNPLTIPVGNRAYINAAGEVDHLPDPEALEAAVDAQFLAWPPGNFDSTPDNVNNPSQNPSSYTFQSYPYGWSGFSAVGWFHGLSTLNNNVHATNSDPTTGSYASQALLGMDKETYLGVILQNSANPLFRLPAGAKPSEFLQAHDPTPGTPAINEVIKMPGYPKGSPFMIDGFMANSPGFPVAAQINGMSAYQNTLAPPPQPTADETTLHRGAAVFEQANCAQCHSGRYFTNHDVIPIDEIKSQPSRAKALAKLPQIFVPPETYPSNVPVPLPPDPSIISVPMGITPEQSLRLAFAMDNAGGYKVQNLIGLYLSAPYLHDGGVAASREALQPDANGHYSVAKPEAMGMAGTLMQQIPADPEASLRVLLDRDLRAAAVAANRAHSDLQATHVDGSGHEYWVDQQAGYTPQEQTDLVQFLLSIDDAPLVLPASNQE</sequence>
<keyword evidence="3" id="KW-0732">Signal</keyword>
<evidence type="ECO:0000256" key="5">
    <source>
        <dbReference type="ARBA" id="ARBA00023004"/>
    </source>
</evidence>
<evidence type="ECO:0000313" key="8">
    <source>
        <dbReference type="EMBL" id="WNZ27186.1"/>
    </source>
</evidence>
<evidence type="ECO:0000256" key="4">
    <source>
        <dbReference type="ARBA" id="ARBA00023002"/>
    </source>
</evidence>
<dbReference type="RefSeq" id="WP_316436820.1">
    <property type="nucleotide sequence ID" value="NZ_CP053587.1"/>
</dbReference>
<keyword evidence="5 6" id="KW-0408">Iron</keyword>
<name>A0AA96WQ69_9CYAN</name>
<dbReference type="GO" id="GO:0009055">
    <property type="term" value="F:electron transfer activity"/>
    <property type="evidence" value="ECO:0007669"/>
    <property type="project" value="InterPro"/>
</dbReference>
<evidence type="ECO:0000256" key="1">
    <source>
        <dbReference type="ARBA" id="ARBA00022617"/>
    </source>
</evidence>
<evidence type="ECO:0000256" key="2">
    <source>
        <dbReference type="ARBA" id="ARBA00022723"/>
    </source>
</evidence>
<dbReference type="GO" id="GO:0046872">
    <property type="term" value="F:metal ion binding"/>
    <property type="evidence" value="ECO:0007669"/>
    <property type="project" value="UniProtKB-KW"/>
</dbReference>
<keyword evidence="2 6" id="KW-0479">Metal-binding</keyword>
<dbReference type="GO" id="GO:0020037">
    <property type="term" value="F:heme binding"/>
    <property type="evidence" value="ECO:0007669"/>
    <property type="project" value="InterPro"/>
</dbReference>
<keyword evidence="1 6" id="KW-0349">Heme</keyword>